<dbReference type="InterPro" id="IPR011527">
    <property type="entry name" value="ABC1_TM_dom"/>
</dbReference>
<keyword evidence="2" id="KW-0813">Transport</keyword>
<evidence type="ECO:0000313" key="13">
    <source>
        <dbReference type="Proteomes" id="UP000567179"/>
    </source>
</evidence>
<name>A0A8H5B812_9AGAR</name>
<feature type="domain" description="ABC transmembrane type-1" evidence="11">
    <location>
        <begin position="310"/>
        <end position="611"/>
    </location>
</feature>
<dbReference type="Gene3D" id="3.40.50.300">
    <property type="entry name" value="P-loop containing nucleotide triphosphate hydrolases"/>
    <property type="match status" value="2"/>
</dbReference>
<dbReference type="CDD" id="cd18596">
    <property type="entry name" value="ABC_6TM_VMR1_D1_like"/>
    <property type="match status" value="1"/>
</dbReference>
<feature type="transmembrane region" description="Helical" evidence="9">
    <location>
        <begin position="962"/>
        <end position="986"/>
    </location>
</feature>
<gene>
    <name evidence="12" type="ORF">D9619_012687</name>
</gene>
<feature type="transmembrane region" description="Helical" evidence="9">
    <location>
        <begin position="20"/>
        <end position="37"/>
    </location>
</feature>
<dbReference type="InterPro" id="IPR027417">
    <property type="entry name" value="P-loop_NTPase"/>
</dbReference>
<dbReference type="OrthoDB" id="6500128at2759"/>
<evidence type="ECO:0000259" key="10">
    <source>
        <dbReference type="PROSITE" id="PS50893"/>
    </source>
</evidence>
<evidence type="ECO:0000256" key="7">
    <source>
        <dbReference type="ARBA" id="ARBA00023136"/>
    </source>
</evidence>
<keyword evidence="3 9" id="KW-0812">Transmembrane</keyword>
<comment type="subcellular location">
    <subcellularLocation>
        <location evidence="1">Membrane</location>
        <topology evidence="1">Multi-pass membrane protein</topology>
    </subcellularLocation>
</comment>
<keyword evidence="6 9" id="KW-1133">Transmembrane helix</keyword>
<keyword evidence="5" id="KW-0067">ATP-binding</keyword>
<dbReference type="PROSITE" id="PS00211">
    <property type="entry name" value="ABC_TRANSPORTER_1"/>
    <property type="match status" value="1"/>
</dbReference>
<dbReference type="EMBL" id="JAACJJ010000032">
    <property type="protein sequence ID" value="KAF5317678.1"/>
    <property type="molecule type" value="Genomic_DNA"/>
</dbReference>
<feature type="transmembrane region" description="Helical" evidence="9">
    <location>
        <begin position="551"/>
        <end position="572"/>
    </location>
</feature>
<feature type="transmembrane region" description="Helical" evidence="9">
    <location>
        <begin position="130"/>
        <end position="148"/>
    </location>
</feature>
<dbReference type="GO" id="GO:0140359">
    <property type="term" value="F:ABC-type transporter activity"/>
    <property type="evidence" value="ECO:0007669"/>
    <property type="project" value="InterPro"/>
</dbReference>
<dbReference type="CDD" id="cd03250">
    <property type="entry name" value="ABCC_MRP_domain1"/>
    <property type="match status" value="1"/>
</dbReference>
<evidence type="ECO:0000256" key="2">
    <source>
        <dbReference type="ARBA" id="ARBA00022448"/>
    </source>
</evidence>
<feature type="compositionally biased region" description="Low complexity" evidence="8">
    <location>
        <begin position="913"/>
        <end position="928"/>
    </location>
</feature>
<protein>
    <recommendedName>
        <fullName evidence="14">P-loop containing nucleoside triphosphate hydrolase protein</fullName>
    </recommendedName>
</protein>
<dbReference type="GO" id="GO:0016887">
    <property type="term" value="F:ATP hydrolysis activity"/>
    <property type="evidence" value="ECO:0007669"/>
    <property type="project" value="InterPro"/>
</dbReference>
<feature type="transmembrane region" description="Helical" evidence="9">
    <location>
        <begin position="1007"/>
        <end position="1027"/>
    </location>
</feature>
<feature type="domain" description="ABC transporter" evidence="10">
    <location>
        <begin position="668"/>
        <end position="900"/>
    </location>
</feature>
<reference evidence="12 13" key="1">
    <citation type="journal article" date="2020" name="ISME J.">
        <title>Uncovering the hidden diversity of litter-decomposition mechanisms in mushroom-forming fungi.</title>
        <authorList>
            <person name="Floudas D."/>
            <person name="Bentzer J."/>
            <person name="Ahren D."/>
            <person name="Johansson T."/>
            <person name="Persson P."/>
            <person name="Tunlid A."/>
        </authorList>
    </citation>
    <scope>NUCLEOTIDE SEQUENCE [LARGE SCALE GENOMIC DNA]</scope>
    <source>
        <strain evidence="12 13">CBS 101986</strain>
    </source>
</reference>
<evidence type="ECO:0000256" key="9">
    <source>
        <dbReference type="SAM" id="Phobius"/>
    </source>
</evidence>
<evidence type="ECO:0008006" key="14">
    <source>
        <dbReference type="Google" id="ProtNLM"/>
    </source>
</evidence>
<feature type="transmembrane region" description="Helical" evidence="9">
    <location>
        <begin position="309"/>
        <end position="329"/>
    </location>
</feature>
<keyword evidence="4" id="KW-0547">Nucleotide-binding</keyword>
<dbReference type="GO" id="GO:0005524">
    <property type="term" value="F:ATP binding"/>
    <property type="evidence" value="ECO:0007669"/>
    <property type="project" value="UniProtKB-KW"/>
</dbReference>
<organism evidence="12 13">
    <name type="scientific">Psilocybe cf. subviscida</name>
    <dbReference type="NCBI Taxonomy" id="2480587"/>
    <lineage>
        <taxon>Eukaryota</taxon>
        <taxon>Fungi</taxon>
        <taxon>Dikarya</taxon>
        <taxon>Basidiomycota</taxon>
        <taxon>Agaricomycotina</taxon>
        <taxon>Agaricomycetes</taxon>
        <taxon>Agaricomycetidae</taxon>
        <taxon>Agaricales</taxon>
        <taxon>Agaricineae</taxon>
        <taxon>Strophariaceae</taxon>
        <taxon>Psilocybe</taxon>
    </lineage>
</organism>
<dbReference type="InterPro" id="IPR050173">
    <property type="entry name" value="ABC_transporter_C-like"/>
</dbReference>
<dbReference type="GO" id="GO:0016020">
    <property type="term" value="C:membrane"/>
    <property type="evidence" value="ECO:0007669"/>
    <property type="project" value="UniProtKB-SubCell"/>
</dbReference>
<evidence type="ECO:0000256" key="4">
    <source>
        <dbReference type="ARBA" id="ARBA00022741"/>
    </source>
</evidence>
<keyword evidence="13" id="KW-1185">Reference proteome</keyword>
<dbReference type="SMART" id="SM00382">
    <property type="entry name" value="AAA"/>
    <property type="match status" value="2"/>
</dbReference>
<dbReference type="InterPro" id="IPR036640">
    <property type="entry name" value="ABC1_TM_sf"/>
</dbReference>
<dbReference type="CDD" id="cd03244">
    <property type="entry name" value="ABCC_MRP_domain2"/>
    <property type="match status" value="1"/>
</dbReference>
<evidence type="ECO:0000313" key="12">
    <source>
        <dbReference type="EMBL" id="KAF5317678.1"/>
    </source>
</evidence>
<evidence type="ECO:0000259" key="11">
    <source>
        <dbReference type="PROSITE" id="PS50929"/>
    </source>
</evidence>
<accession>A0A8H5B812</accession>
<dbReference type="PROSITE" id="PS50929">
    <property type="entry name" value="ABC_TM1F"/>
    <property type="match status" value="2"/>
</dbReference>
<feature type="transmembrane region" description="Helical" evidence="9">
    <location>
        <begin position="94"/>
        <end position="110"/>
    </location>
</feature>
<dbReference type="PANTHER" id="PTHR24223">
    <property type="entry name" value="ATP-BINDING CASSETTE SUB-FAMILY C"/>
    <property type="match status" value="1"/>
</dbReference>
<feature type="transmembrane region" description="Helical" evidence="9">
    <location>
        <begin position="469"/>
        <end position="488"/>
    </location>
</feature>
<dbReference type="Pfam" id="PF00664">
    <property type="entry name" value="ABC_membrane"/>
    <property type="match status" value="2"/>
</dbReference>
<dbReference type="FunFam" id="3.40.50.300:FF:000838">
    <property type="entry name" value="ABC multidrug transporter (Eurofung)"/>
    <property type="match status" value="1"/>
</dbReference>
<dbReference type="PANTHER" id="PTHR24223:SF356">
    <property type="entry name" value="ATP-BINDING CASSETTE TRANSPORTER ABC4"/>
    <property type="match status" value="1"/>
</dbReference>
<feature type="compositionally biased region" description="Polar residues" evidence="8">
    <location>
        <begin position="69"/>
        <end position="79"/>
    </location>
</feature>
<feature type="transmembrane region" description="Helical" evidence="9">
    <location>
        <begin position="1121"/>
        <end position="1147"/>
    </location>
</feature>
<feature type="transmembrane region" description="Helical" evidence="9">
    <location>
        <begin position="1216"/>
        <end position="1233"/>
    </location>
</feature>
<feature type="domain" description="ABC transmembrane type-1" evidence="11">
    <location>
        <begin position="1075"/>
        <end position="1275"/>
    </location>
</feature>
<sequence>MLVSSGLGLEVPENAQSSNLLLLPCYLALCSALYHVLRHIWSSWGPKKIAYTEFASADGDDEHDDVSNQRDTSNCSPTVDNGDHTRTVLSRVRLAGNVFLLVLSMITLWLDLKTSTAANHGRYQLLTSPGFYLWLTFIYTTILTYTASTQPTGRHEARHANIILTSVLVVYLYRDVWPLATYDQTPLDYQVEGTIIVWVKIVTLMCTAVLVPACMPRPYCPVDPKNPMREPNPKHTASWLSRVTFAFLDPIIWKAYRQKTHLRHDQLPPLADSWEAKYHARRAAKFLDPLRPGRRSIAWGLLRYFWREYFWMALSIFCSSAARFIAPLATKNILRYLEIGPAASPMRPWFWLALLLFGPMVHGVCIAWFFSINTTVRVIVEALITQLVYEHTLRMRLHGVNRVERTPPGGNANAKKEDITVNQTGKIHTLVTADLSNILGVVDILNFVIQIPMMVTFSIVFLYQILGWSALVGAASIVVFVPIPGWIGKKIKDAQTQRMKETDGRVQAISEAVSVMRMIKLFGWEKNMIGRIEEKRDRELSWIWKIMVLKIANNVVGMLITSSTIFITYAVYTAVMKEELNASKIFSTMTVFDILRAQIERVSWRMTLVIQAKVSFDRLNDFLTNTPLLDAFVRPGSRHDHAYREHVDEGTDPGREKIGFKDAAFSWTREKDVLAPRDTRPGDFYLRIDGELVFVKYGINIISGPTGSGKTSMLLALLSEMHYVPLTTASWFSLPRASGVAYVAQESWVQNATVKENILFGAPYDSERYRKVIYQCALEHDLASFDGGDNAEVGERGITLSGGQKMRVTLARAIYSNAKTVLLDDIFASLDAHTSTWIVNNCLRGDLLQSRTVVLVTHNVPIVADIADLIVTIGPDGTVGPHSQVQKGQSICDRAPSSEAPAPKKDEPTLDNTSETSTSPSSRSGSEGNVQGKLVTAEDIVEGRISLKSLKLFLGALGGRHAMLLLAAWLFAITFSRFILIFRVWFLGFWGSQYETHNPFEVPTKSFLQGFLVILTLGVLVTAGTQICYNLRVIKAVRSIHVELINSVFTATLRQVPYDKTMLSSAVTELILCCRWLDETPGARIIVRCTQDIRSVDEPVPTSTYEVLDAIVTVLTKVGAIVLFVPLFVIPSILASFAGVLIGNVYLRSQLAVKREMSNARSPVLAHVNATVHGLVSIRAYSAGSKYLQESLSRINFYSRPAHACWNLNRWIGLRIDFLGAAFTATLATYLVYGGSVGAANSGFTLNMALGFCSYLFYLIRTLNDLEVECNSLERIQGFLDIDHEATLSKDSNLPAAWPTSGDLRLTNLSARYSNGGPLVLRNISFHIRSGERIGVVGRTGSGKSSLALTLLRCIIADGDIFLDGVETKSVNLDILRSNITIIPQAPELLSGTLRQNLDPFGEHSDATLLDALQSSGYFSLQRQQYGSGEAQAILETLVTGAGANFSVGERQIIALARAMIRRSKVLILDEATSAIDHQTDSLIQANLRRQAASDVTVITIAHRLHSVMDADRIMVLDSGQMTEFDTPASLLKRNGGTFKSLVEESLKKAISNQN</sequence>
<keyword evidence="7 9" id="KW-0472">Membrane</keyword>
<dbReference type="CDD" id="cd18604">
    <property type="entry name" value="ABC_6TM_VMR1_D2_like"/>
    <property type="match status" value="1"/>
</dbReference>
<evidence type="ECO:0000256" key="6">
    <source>
        <dbReference type="ARBA" id="ARBA00022989"/>
    </source>
</evidence>
<evidence type="ECO:0000256" key="5">
    <source>
        <dbReference type="ARBA" id="ARBA00022840"/>
    </source>
</evidence>
<dbReference type="PROSITE" id="PS50893">
    <property type="entry name" value="ABC_TRANSPORTER_2"/>
    <property type="match status" value="2"/>
</dbReference>
<feature type="region of interest" description="Disordered" evidence="8">
    <location>
        <begin position="60"/>
        <end position="80"/>
    </location>
</feature>
<dbReference type="InterPro" id="IPR003439">
    <property type="entry name" value="ABC_transporter-like_ATP-bd"/>
</dbReference>
<dbReference type="Gene3D" id="1.20.1560.10">
    <property type="entry name" value="ABC transporter type 1, transmembrane domain"/>
    <property type="match status" value="2"/>
</dbReference>
<feature type="domain" description="ABC transporter" evidence="10">
    <location>
        <begin position="1304"/>
        <end position="1544"/>
    </location>
</feature>
<evidence type="ECO:0000256" key="1">
    <source>
        <dbReference type="ARBA" id="ARBA00004141"/>
    </source>
</evidence>
<feature type="transmembrane region" description="Helical" evidence="9">
    <location>
        <begin position="349"/>
        <end position="370"/>
    </location>
</feature>
<dbReference type="InterPro" id="IPR003593">
    <property type="entry name" value="AAA+_ATPase"/>
</dbReference>
<dbReference type="SUPFAM" id="SSF90123">
    <property type="entry name" value="ABC transporter transmembrane region"/>
    <property type="match status" value="2"/>
</dbReference>
<proteinExistence type="predicted"/>
<evidence type="ECO:0000256" key="3">
    <source>
        <dbReference type="ARBA" id="ARBA00022692"/>
    </source>
</evidence>
<feature type="transmembrane region" description="Helical" evidence="9">
    <location>
        <begin position="195"/>
        <end position="215"/>
    </location>
</feature>
<feature type="transmembrane region" description="Helical" evidence="9">
    <location>
        <begin position="160"/>
        <end position="180"/>
    </location>
</feature>
<dbReference type="Pfam" id="PF00005">
    <property type="entry name" value="ABC_tran"/>
    <property type="match status" value="2"/>
</dbReference>
<dbReference type="SUPFAM" id="SSF52540">
    <property type="entry name" value="P-loop containing nucleoside triphosphate hydrolases"/>
    <property type="match status" value="2"/>
</dbReference>
<dbReference type="InterPro" id="IPR017871">
    <property type="entry name" value="ABC_transporter-like_CS"/>
</dbReference>
<comment type="caution">
    <text evidence="12">The sequence shown here is derived from an EMBL/GenBank/DDBJ whole genome shotgun (WGS) entry which is preliminary data.</text>
</comment>
<feature type="transmembrane region" description="Helical" evidence="9">
    <location>
        <begin position="444"/>
        <end position="463"/>
    </location>
</feature>
<feature type="region of interest" description="Disordered" evidence="8">
    <location>
        <begin position="881"/>
        <end position="930"/>
    </location>
</feature>
<dbReference type="Proteomes" id="UP000567179">
    <property type="component" value="Unassembled WGS sequence"/>
</dbReference>
<evidence type="ECO:0000256" key="8">
    <source>
        <dbReference type="SAM" id="MobiDB-lite"/>
    </source>
</evidence>